<proteinExistence type="predicted"/>
<protein>
    <submittedName>
        <fullName evidence="1">Uncharacterized protein</fullName>
    </submittedName>
</protein>
<reference evidence="2" key="1">
    <citation type="submission" date="2016-10" db="EMBL/GenBank/DDBJ databases">
        <authorList>
            <person name="Varghese N."/>
            <person name="Submissions S."/>
        </authorList>
    </citation>
    <scope>NUCLEOTIDE SEQUENCE [LARGE SCALE GENOMIC DNA]</scope>
    <source>
        <strain evidence="2">CGMCC 4.3516</strain>
    </source>
</reference>
<dbReference type="AlphaFoldDB" id="A0A1G7DXF8"/>
<accession>A0A1G7DXF8</accession>
<keyword evidence="2" id="KW-1185">Reference proteome</keyword>
<sequence length="179" mass="19792">MLFGSRDGFGLEFHPERDDSLLCVDVFVGGLHVNSWDNAFYPPLLVFKLKDELDRFRTPAAPPPGFTSPSEYFRIAERWWAHGDAATGPEVGAALDRCGFLEWGECTNQVMAFAFPDGDRIHLACRLHDEPGADPDPEGRHEPAVASLSRASLVETLEQGLALAEREWSVRRGAGGEPR</sequence>
<dbReference type="OrthoDB" id="3690554at2"/>
<evidence type="ECO:0000313" key="2">
    <source>
        <dbReference type="Proteomes" id="UP000198949"/>
    </source>
</evidence>
<dbReference type="EMBL" id="FNAD01000030">
    <property type="protein sequence ID" value="SDE56148.1"/>
    <property type="molecule type" value="Genomic_DNA"/>
</dbReference>
<evidence type="ECO:0000313" key="1">
    <source>
        <dbReference type="EMBL" id="SDE56148.1"/>
    </source>
</evidence>
<gene>
    <name evidence="1" type="ORF">SAMN05216270_1307</name>
</gene>
<name>A0A1G7DXF8_9ACTN</name>
<dbReference type="Proteomes" id="UP000198949">
    <property type="component" value="Unassembled WGS sequence"/>
</dbReference>
<organism evidence="1 2">
    <name type="scientific">Glycomyces harbinensis</name>
    <dbReference type="NCBI Taxonomy" id="58114"/>
    <lineage>
        <taxon>Bacteria</taxon>
        <taxon>Bacillati</taxon>
        <taxon>Actinomycetota</taxon>
        <taxon>Actinomycetes</taxon>
        <taxon>Glycomycetales</taxon>
        <taxon>Glycomycetaceae</taxon>
        <taxon>Glycomyces</taxon>
    </lineage>
</organism>